<dbReference type="InterPro" id="IPR015422">
    <property type="entry name" value="PyrdxlP-dep_Trfase_small"/>
</dbReference>
<keyword evidence="3" id="KW-0808">Transferase</keyword>
<dbReference type="SUPFAM" id="SSF53383">
    <property type="entry name" value="PLP-dependent transferases"/>
    <property type="match status" value="1"/>
</dbReference>
<name>A0A6I6JP39_9BACT</name>
<dbReference type="Gene3D" id="3.90.1150.10">
    <property type="entry name" value="Aspartate Aminotransferase, domain 1"/>
    <property type="match status" value="1"/>
</dbReference>
<dbReference type="RefSeq" id="WP_158863472.1">
    <property type="nucleotide sequence ID" value="NZ_CP046401.1"/>
</dbReference>
<feature type="domain" description="Aminotransferase class V" evidence="2">
    <location>
        <begin position="32"/>
        <end position="441"/>
    </location>
</feature>
<dbReference type="AlphaFoldDB" id="A0A6I6JP39"/>
<protein>
    <submittedName>
        <fullName evidence="3">Aminotransferase class V-fold PLP-dependent enzyme</fullName>
    </submittedName>
</protein>
<dbReference type="PANTHER" id="PTHR43586:SF8">
    <property type="entry name" value="CYSTEINE DESULFURASE 1, CHLOROPLASTIC"/>
    <property type="match status" value="1"/>
</dbReference>
<dbReference type="Proteomes" id="UP000428260">
    <property type="component" value="Chromosome"/>
</dbReference>
<gene>
    <name evidence="3" type="ORF">GM418_04225</name>
</gene>
<keyword evidence="4" id="KW-1185">Reference proteome</keyword>
<dbReference type="PANTHER" id="PTHR43586">
    <property type="entry name" value="CYSTEINE DESULFURASE"/>
    <property type="match status" value="1"/>
</dbReference>
<keyword evidence="3" id="KW-0032">Aminotransferase</keyword>
<dbReference type="InterPro" id="IPR015421">
    <property type="entry name" value="PyrdxlP-dep_Trfase_major"/>
</dbReference>
<evidence type="ECO:0000259" key="2">
    <source>
        <dbReference type="Pfam" id="PF00266"/>
    </source>
</evidence>
<accession>A0A6I6JP39</accession>
<sequence>MGSLQNYFEKFRKNIVGIDQEFDSPYGKQKIIYGDWIASGRLYQPIEDKISKTIGPFVGNTHTETSETGMRMTHAYHKSHQLIKQHVNAGPEDIIITSGFGMTAVINKFQRILGLKYCGKIAHRNCLQERERPVVFITHLEHHSNQTSWYETNADVVIVEPGEGLLVEPENLRKVLEQYKDRPFKIGSFTACSNVTGYRTPYKQLARIMHEYGGVCFIDFAASAPYDEIDMHPEDPMEKLDAVMFSPHKFLGGPGASGVLVFDATMYKNEVPDQPGGGTVDWTNPWGKYKYVDNIEAREDGGTPGFLQSIKTALCFELKDQMGIDNIKKREEELLEIAFKGMDEIQGLNILADNVRDRLGVISFYIEGIHYNQVVRILNDKYGIQTRGGCACAGTYGHYLLEVSIEQSEEITEKINLGDLSEKPGWVRWSLHPTMTDEEVHLMITALKDIVENIETYKKDYIYENRTNVFWHKKEVSDQDLMLRWFSLDS</sequence>
<dbReference type="GO" id="GO:0008483">
    <property type="term" value="F:transaminase activity"/>
    <property type="evidence" value="ECO:0007669"/>
    <property type="project" value="UniProtKB-KW"/>
</dbReference>
<reference evidence="3 4" key="1">
    <citation type="submission" date="2019-11" db="EMBL/GenBank/DDBJ databases">
        <authorList>
            <person name="Zheng R.K."/>
            <person name="Sun C.M."/>
        </authorList>
    </citation>
    <scope>NUCLEOTIDE SEQUENCE [LARGE SCALE GENOMIC DNA]</scope>
    <source>
        <strain evidence="3 4">WC007</strain>
    </source>
</reference>
<keyword evidence="1" id="KW-0663">Pyridoxal phosphate</keyword>
<evidence type="ECO:0000313" key="4">
    <source>
        <dbReference type="Proteomes" id="UP000428260"/>
    </source>
</evidence>
<dbReference type="InterPro" id="IPR000192">
    <property type="entry name" value="Aminotrans_V_dom"/>
</dbReference>
<dbReference type="InterPro" id="IPR015424">
    <property type="entry name" value="PyrdxlP-dep_Trfase"/>
</dbReference>
<proteinExistence type="predicted"/>
<dbReference type="KEGG" id="mcos:GM418_04225"/>
<dbReference type="Gene3D" id="3.40.640.10">
    <property type="entry name" value="Type I PLP-dependent aspartate aminotransferase-like (Major domain)"/>
    <property type="match status" value="1"/>
</dbReference>
<evidence type="ECO:0000313" key="3">
    <source>
        <dbReference type="EMBL" id="QGY42889.1"/>
    </source>
</evidence>
<dbReference type="EMBL" id="CP046401">
    <property type="protein sequence ID" value="QGY42889.1"/>
    <property type="molecule type" value="Genomic_DNA"/>
</dbReference>
<organism evidence="3 4">
    <name type="scientific">Maribellus comscasis</name>
    <dbReference type="NCBI Taxonomy" id="2681766"/>
    <lineage>
        <taxon>Bacteria</taxon>
        <taxon>Pseudomonadati</taxon>
        <taxon>Bacteroidota</taxon>
        <taxon>Bacteroidia</taxon>
        <taxon>Marinilabiliales</taxon>
        <taxon>Prolixibacteraceae</taxon>
        <taxon>Maribellus</taxon>
    </lineage>
</organism>
<dbReference type="Pfam" id="PF00266">
    <property type="entry name" value="Aminotran_5"/>
    <property type="match status" value="1"/>
</dbReference>
<evidence type="ECO:0000256" key="1">
    <source>
        <dbReference type="ARBA" id="ARBA00022898"/>
    </source>
</evidence>